<keyword evidence="4 7" id="KW-1133">Transmembrane helix</keyword>
<gene>
    <name evidence="9" type="ordered locus">SL003B_3659</name>
</gene>
<reference evidence="9 10" key="1">
    <citation type="journal article" date="2011" name="J. Bacteriol.">
        <title>Complete genome sequence of Polymorphum gilvum SL003B-26A1T, a crude oil-degrading bacterium from oil-polluted saline soil.</title>
        <authorList>
            <person name="Li S.G."/>
            <person name="Tang Y.Q."/>
            <person name="Nie Y."/>
            <person name="Cai M."/>
            <person name="Wu X.L."/>
        </authorList>
    </citation>
    <scope>NUCLEOTIDE SEQUENCE [LARGE SCALE GENOMIC DNA]</scope>
    <source>
        <strain evidence="10">LMG 25793 / CGMCC 1.9160 / SL003B-26A1</strain>
    </source>
</reference>
<keyword evidence="2" id="KW-1003">Cell membrane</keyword>
<dbReference type="PANTHER" id="PTHR35007:SF1">
    <property type="entry name" value="PILUS ASSEMBLY PROTEIN"/>
    <property type="match status" value="1"/>
</dbReference>
<evidence type="ECO:0000256" key="3">
    <source>
        <dbReference type="ARBA" id="ARBA00022692"/>
    </source>
</evidence>
<dbReference type="STRING" id="991905.SL003B_3659"/>
<dbReference type="HOGENOM" id="CLU_064305_1_1_5"/>
<feature type="region of interest" description="Disordered" evidence="6">
    <location>
        <begin position="48"/>
        <end position="69"/>
    </location>
</feature>
<dbReference type="KEGG" id="pgv:SL003B_3659"/>
<evidence type="ECO:0000256" key="5">
    <source>
        <dbReference type="ARBA" id="ARBA00023136"/>
    </source>
</evidence>
<feature type="transmembrane region" description="Helical" evidence="7">
    <location>
        <begin position="112"/>
        <end position="129"/>
    </location>
</feature>
<keyword evidence="5 7" id="KW-0472">Membrane</keyword>
<dbReference type="InterPro" id="IPR018076">
    <property type="entry name" value="T2SS_GspF_dom"/>
</dbReference>
<name>F2J2Q6_POLGS</name>
<sequence>MTSLDALLTPELTTIAVALLAAFSIGGVIYALFEPVLSGSKRREQRLGQIAARPQAASDRRPVRDAEKRRKSVQDQLKEFEEKQKARQKRANSLTLTNRLEQAGLDWERKHFIIFSIVSGLVFLILGFLLTRSPILTLAIAFVGGLGFPRWYLARRRRKRFDAFLNELPNAVDIIVRGVKAGLPLGDCIKIVASEARDPVAGEFRKIVEAQVMGLTLTEAVGRLPDRVPLAEANFFAIVVAIQQQAGGGLSEALGNLGKVLRGRKTLKGKIRALSSEAKSSAAIIGSLPFIVSLILYLIAPDYIMLLFTETAGNMIIAGGLLWMFIGSMVMKNMINFDF</sequence>
<dbReference type="GO" id="GO:0005886">
    <property type="term" value="C:plasma membrane"/>
    <property type="evidence" value="ECO:0007669"/>
    <property type="project" value="UniProtKB-SubCell"/>
</dbReference>
<dbReference type="RefSeq" id="WP_013654389.1">
    <property type="nucleotide sequence ID" value="NC_015259.1"/>
</dbReference>
<dbReference type="EMBL" id="CP002568">
    <property type="protein sequence ID" value="ADZ72080.1"/>
    <property type="molecule type" value="Genomic_DNA"/>
</dbReference>
<feature type="transmembrane region" description="Helical" evidence="7">
    <location>
        <begin position="135"/>
        <end position="153"/>
    </location>
</feature>
<feature type="transmembrane region" description="Helical" evidence="7">
    <location>
        <begin position="280"/>
        <end position="300"/>
    </location>
</feature>
<dbReference type="InterPro" id="IPR042094">
    <property type="entry name" value="T2SS_GspF_sf"/>
</dbReference>
<dbReference type="eggNOG" id="COG4965">
    <property type="taxonomic scope" value="Bacteria"/>
</dbReference>
<evidence type="ECO:0000313" key="9">
    <source>
        <dbReference type="EMBL" id="ADZ72080.1"/>
    </source>
</evidence>
<evidence type="ECO:0000256" key="4">
    <source>
        <dbReference type="ARBA" id="ARBA00022989"/>
    </source>
</evidence>
<dbReference type="Gene3D" id="1.20.81.30">
    <property type="entry name" value="Type II secretion system (T2SS), domain F"/>
    <property type="match status" value="1"/>
</dbReference>
<dbReference type="Proteomes" id="UP000008130">
    <property type="component" value="Chromosome"/>
</dbReference>
<evidence type="ECO:0000256" key="6">
    <source>
        <dbReference type="SAM" id="MobiDB-lite"/>
    </source>
</evidence>
<dbReference type="AlphaFoldDB" id="F2J2Q6"/>
<evidence type="ECO:0000259" key="8">
    <source>
        <dbReference type="Pfam" id="PF00482"/>
    </source>
</evidence>
<keyword evidence="3 7" id="KW-0812">Transmembrane</keyword>
<dbReference type="PATRIC" id="fig|991905.3.peg.3776"/>
<keyword evidence="10" id="KW-1185">Reference proteome</keyword>
<evidence type="ECO:0000313" key="10">
    <source>
        <dbReference type="Proteomes" id="UP000008130"/>
    </source>
</evidence>
<evidence type="ECO:0000256" key="7">
    <source>
        <dbReference type="SAM" id="Phobius"/>
    </source>
</evidence>
<feature type="transmembrane region" description="Helical" evidence="7">
    <location>
        <begin position="12"/>
        <end position="33"/>
    </location>
</feature>
<dbReference type="Pfam" id="PF00482">
    <property type="entry name" value="T2SSF"/>
    <property type="match status" value="1"/>
</dbReference>
<feature type="domain" description="Type II secretion system protein GspF" evidence="8">
    <location>
        <begin position="175"/>
        <end position="297"/>
    </location>
</feature>
<dbReference type="PANTHER" id="PTHR35007">
    <property type="entry name" value="INTEGRAL MEMBRANE PROTEIN-RELATED"/>
    <property type="match status" value="1"/>
</dbReference>
<comment type="subcellular location">
    <subcellularLocation>
        <location evidence="1">Cell membrane</location>
        <topology evidence="1">Multi-pass membrane protein</topology>
    </subcellularLocation>
</comment>
<evidence type="ECO:0000256" key="2">
    <source>
        <dbReference type="ARBA" id="ARBA00022475"/>
    </source>
</evidence>
<dbReference type="OrthoDB" id="9803381at2"/>
<evidence type="ECO:0000256" key="1">
    <source>
        <dbReference type="ARBA" id="ARBA00004651"/>
    </source>
</evidence>
<feature type="transmembrane region" description="Helical" evidence="7">
    <location>
        <begin position="312"/>
        <end position="331"/>
    </location>
</feature>
<proteinExistence type="predicted"/>
<accession>F2J2Q6</accession>
<feature type="compositionally biased region" description="Basic and acidic residues" evidence="6">
    <location>
        <begin position="58"/>
        <end position="69"/>
    </location>
</feature>
<protein>
    <submittedName>
        <fullName evidence="9">Bacterial type II secretion system protein F domain</fullName>
    </submittedName>
</protein>
<organism evidence="9 10">
    <name type="scientific">Polymorphum gilvum (strain LMG 25793 / CGMCC 1.9160 / SL003B-26A1)</name>
    <dbReference type="NCBI Taxonomy" id="991905"/>
    <lineage>
        <taxon>Bacteria</taxon>
        <taxon>Pseudomonadati</taxon>
        <taxon>Pseudomonadota</taxon>
        <taxon>Alphaproteobacteria</taxon>
        <taxon>Rhodobacterales</taxon>
        <taxon>Paracoccaceae</taxon>
        <taxon>Polymorphum</taxon>
    </lineage>
</organism>